<dbReference type="SUPFAM" id="SSF103473">
    <property type="entry name" value="MFS general substrate transporter"/>
    <property type="match status" value="1"/>
</dbReference>
<dbReference type="PANTHER" id="PTHR43124">
    <property type="entry name" value="PURINE EFFLUX PUMP PBUE"/>
    <property type="match status" value="1"/>
</dbReference>
<evidence type="ECO:0000256" key="2">
    <source>
        <dbReference type="ARBA" id="ARBA00022475"/>
    </source>
</evidence>
<evidence type="ECO:0000313" key="9">
    <source>
        <dbReference type="Proteomes" id="UP000029556"/>
    </source>
</evidence>
<feature type="transmembrane region" description="Helical" evidence="6">
    <location>
        <begin position="140"/>
        <end position="159"/>
    </location>
</feature>
<feature type="domain" description="Major facilitator superfamily (MFS) profile" evidence="7">
    <location>
        <begin position="14"/>
        <end position="387"/>
    </location>
</feature>
<dbReference type="CDD" id="cd17324">
    <property type="entry name" value="MFS_NepI_like"/>
    <property type="match status" value="1"/>
</dbReference>
<feature type="transmembrane region" description="Helical" evidence="6">
    <location>
        <begin position="364"/>
        <end position="382"/>
    </location>
</feature>
<reference evidence="8 9" key="1">
    <citation type="submission" date="2014-07" db="EMBL/GenBank/DDBJ databases">
        <authorList>
            <person name="McCorrison J."/>
            <person name="Sanka R."/>
            <person name="Torralba M."/>
            <person name="Gillis M."/>
            <person name="Haft D.H."/>
            <person name="Methe B."/>
            <person name="Sutton G."/>
            <person name="Nelson K.E."/>
        </authorList>
    </citation>
    <scope>NUCLEOTIDE SEQUENCE [LARGE SCALE GENOMIC DNA]</scope>
    <source>
        <strain evidence="8 9">DNF00853</strain>
    </source>
</reference>
<evidence type="ECO:0000256" key="5">
    <source>
        <dbReference type="ARBA" id="ARBA00023136"/>
    </source>
</evidence>
<feature type="transmembrane region" description="Helical" evidence="6">
    <location>
        <begin position="242"/>
        <end position="263"/>
    </location>
</feature>
<gene>
    <name evidence="8" type="ORF">HMPREF2137_07795</name>
</gene>
<dbReference type="InterPro" id="IPR050189">
    <property type="entry name" value="MFS_Efflux_Transporters"/>
</dbReference>
<dbReference type="PROSITE" id="PS50850">
    <property type="entry name" value="MFS"/>
    <property type="match status" value="1"/>
</dbReference>
<evidence type="ECO:0000256" key="3">
    <source>
        <dbReference type="ARBA" id="ARBA00022692"/>
    </source>
</evidence>
<keyword evidence="5 6" id="KW-0472">Membrane</keyword>
<proteinExistence type="predicted"/>
<feature type="transmembrane region" description="Helical" evidence="6">
    <location>
        <begin position="171"/>
        <end position="190"/>
    </location>
</feature>
<feature type="transmembrane region" description="Helical" evidence="6">
    <location>
        <begin position="12"/>
        <end position="32"/>
    </location>
</feature>
<feature type="transmembrane region" description="Helical" evidence="6">
    <location>
        <begin position="339"/>
        <end position="358"/>
    </location>
</feature>
<feature type="transmembrane region" description="Helical" evidence="6">
    <location>
        <begin position="52"/>
        <end position="70"/>
    </location>
</feature>
<dbReference type="Gene3D" id="1.20.1250.20">
    <property type="entry name" value="MFS general substrate transporter like domains"/>
    <property type="match status" value="1"/>
</dbReference>
<keyword evidence="3 6" id="KW-0812">Transmembrane</keyword>
<feature type="transmembrane region" description="Helical" evidence="6">
    <location>
        <begin position="82"/>
        <end position="100"/>
    </location>
</feature>
<keyword evidence="4 6" id="KW-1133">Transmembrane helix</keyword>
<comment type="caution">
    <text evidence="8">The sequence shown here is derived from an EMBL/GenBank/DDBJ whole genome shotgun (WGS) entry which is preliminary data.</text>
</comment>
<dbReference type="RefSeq" id="WP_036873266.1">
    <property type="nucleotide sequence ID" value="NZ_JRNN01000068.1"/>
</dbReference>
<evidence type="ECO:0000256" key="6">
    <source>
        <dbReference type="SAM" id="Phobius"/>
    </source>
</evidence>
<dbReference type="Proteomes" id="UP000029556">
    <property type="component" value="Unassembled WGS sequence"/>
</dbReference>
<feature type="transmembrane region" description="Helical" evidence="6">
    <location>
        <begin position="275"/>
        <end position="293"/>
    </location>
</feature>
<accession>A0A096BMS3</accession>
<dbReference type="PANTHER" id="PTHR43124:SF3">
    <property type="entry name" value="CHLORAMPHENICOL EFFLUX PUMP RV0191"/>
    <property type="match status" value="1"/>
</dbReference>
<dbReference type="InterPro" id="IPR011701">
    <property type="entry name" value="MFS"/>
</dbReference>
<name>A0A096BMS3_9BACT</name>
<dbReference type="OrthoDB" id="9788453at2"/>
<dbReference type="EMBL" id="JRNN01000068">
    <property type="protein sequence ID" value="KGF34474.1"/>
    <property type="molecule type" value="Genomic_DNA"/>
</dbReference>
<organism evidence="8 9">
    <name type="scientific">Hoylesella buccalis DNF00853</name>
    <dbReference type="NCBI Taxonomy" id="1401074"/>
    <lineage>
        <taxon>Bacteria</taxon>
        <taxon>Pseudomonadati</taxon>
        <taxon>Bacteroidota</taxon>
        <taxon>Bacteroidia</taxon>
        <taxon>Bacteroidales</taxon>
        <taxon>Prevotellaceae</taxon>
        <taxon>Hoylesella</taxon>
    </lineage>
</organism>
<evidence type="ECO:0000256" key="4">
    <source>
        <dbReference type="ARBA" id="ARBA00022989"/>
    </source>
</evidence>
<evidence type="ECO:0000259" key="7">
    <source>
        <dbReference type="PROSITE" id="PS50850"/>
    </source>
</evidence>
<dbReference type="AlphaFoldDB" id="A0A096BMS3"/>
<dbReference type="InterPro" id="IPR036259">
    <property type="entry name" value="MFS_trans_sf"/>
</dbReference>
<dbReference type="GO" id="GO:0022857">
    <property type="term" value="F:transmembrane transporter activity"/>
    <property type="evidence" value="ECO:0007669"/>
    <property type="project" value="InterPro"/>
</dbReference>
<comment type="subcellular location">
    <subcellularLocation>
        <location evidence="1">Cell membrane</location>
        <topology evidence="1">Multi-pass membrane protein</topology>
    </subcellularLocation>
</comment>
<feature type="transmembrane region" description="Helical" evidence="6">
    <location>
        <begin position="211"/>
        <end position="230"/>
    </location>
</feature>
<dbReference type="Pfam" id="PF07690">
    <property type="entry name" value="MFS_1"/>
    <property type="match status" value="1"/>
</dbReference>
<feature type="transmembrane region" description="Helical" evidence="6">
    <location>
        <begin position="299"/>
        <end position="318"/>
    </location>
</feature>
<sequence>MVQEKKSTDLFPWVLMILMSSVTFVGILSELVPSGVLPQIMSDLGVNEVQGGRLVGLYALASAIFGIPLISATMQYNRKKVLLWLLVGFALCNVLSGLVHNYYVVLVLRFLGGISAGVMWPMIAAFGMRLVDPSHQGRSVAVIMAGNTLGISLGMPLMTSIGDKFGWRVEFIALGLLVALIAVLSLFMLPSTPGEKLTKSTSPFAMLKNKSILLIILLTLLGVCGHYGVYTYITQLVAEINVAGGIEVALMVFGIGSLISIIIATKYIDLYLRELTIAMFAFLAIAMLLFYFFKGAMGISQFGFFLWGLSFGPLVTLFQAAVGNQVESGKDVAMSVQSCMFNLSIMITTWIAGVLLISFGPTSLIWYAVLLAVPGMIISLFAKHTLRRIG</sequence>
<evidence type="ECO:0000313" key="8">
    <source>
        <dbReference type="EMBL" id="KGF34474.1"/>
    </source>
</evidence>
<dbReference type="InterPro" id="IPR020846">
    <property type="entry name" value="MFS_dom"/>
</dbReference>
<feature type="transmembrane region" description="Helical" evidence="6">
    <location>
        <begin position="106"/>
        <end position="128"/>
    </location>
</feature>
<evidence type="ECO:0000256" key="1">
    <source>
        <dbReference type="ARBA" id="ARBA00004651"/>
    </source>
</evidence>
<dbReference type="GO" id="GO:0005886">
    <property type="term" value="C:plasma membrane"/>
    <property type="evidence" value="ECO:0007669"/>
    <property type="project" value="UniProtKB-SubCell"/>
</dbReference>
<keyword evidence="2" id="KW-1003">Cell membrane</keyword>
<protein>
    <submittedName>
        <fullName evidence="8">MFS transporter</fullName>
    </submittedName>
</protein>